<evidence type="ECO:0000256" key="8">
    <source>
        <dbReference type="SAM" id="Phobius"/>
    </source>
</evidence>
<protein>
    <recommendedName>
        <fullName evidence="10">L domain-like protein</fullName>
    </recommendedName>
</protein>
<dbReference type="Gene3D" id="3.80.10.10">
    <property type="entry name" value="Ribonuclease Inhibitor"/>
    <property type="match status" value="2"/>
</dbReference>
<evidence type="ECO:0000256" key="1">
    <source>
        <dbReference type="ARBA" id="ARBA00004370"/>
    </source>
</evidence>
<evidence type="ECO:0000256" key="6">
    <source>
        <dbReference type="ARBA" id="ARBA00023180"/>
    </source>
</evidence>
<gene>
    <name evidence="9" type="ORF">ASEP1449_LOCUS2206</name>
</gene>
<keyword evidence="5 8" id="KW-0472">Membrane</keyword>
<evidence type="ECO:0000256" key="5">
    <source>
        <dbReference type="ARBA" id="ARBA00023136"/>
    </source>
</evidence>
<organism evidence="9">
    <name type="scientific">Attheya septentrionalis</name>
    <dbReference type="NCBI Taxonomy" id="420275"/>
    <lineage>
        <taxon>Eukaryota</taxon>
        <taxon>Sar</taxon>
        <taxon>Stramenopiles</taxon>
        <taxon>Ochrophyta</taxon>
        <taxon>Bacillariophyta</taxon>
        <taxon>Coscinodiscophyceae</taxon>
        <taxon>Chaetocerotophycidae</taxon>
        <taxon>Chaetocerotales</taxon>
        <taxon>Attheyaceae</taxon>
        <taxon>Attheya</taxon>
    </lineage>
</organism>
<dbReference type="InterPro" id="IPR001611">
    <property type="entry name" value="Leu-rich_rpt"/>
</dbReference>
<dbReference type="EMBL" id="HBHQ01003358">
    <property type="protein sequence ID" value="CAD9810383.1"/>
    <property type="molecule type" value="Transcribed_RNA"/>
</dbReference>
<evidence type="ECO:0000256" key="4">
    <source>
        <dbReference type="ARBA" id="ARBA00022737"/>
    </source>
</evidence>
<keyword evidence="6" id="KW-0325">Glycoprotein</keyword>
<evidence type="ECO:0000256" key="7">
    <source>
        <dbReference type="SAM" id="MobiDB-lite"/>
    </source>
</evidence>
<dbReference type="InterPro" id="IPR032675">
    <property type="entry name" value="LRR_dom_sf"/>
</dbReference>
<feature type="transmembrane region" description="Helical" evidence="8">
    <location>
        <begin position="48"/>
        <end position="69"/>
    </location>
</feature>
<evidence type="ECO:0008006" key="10">
    <source>
        <dbReference type="Google" id="ProtNLM"/>
    </source>
</evidence>
<evidence type="ECO:0000313" key="9">
    <source>
        <dbReference type="EMBL" id="CAD9810383.1"/>
    </source>
</evidence>
<name>A0A7S2U7C5_9STRA</name>
<keyword evidence="8" id="KW-1133">Transmembrane helix</keyword>
<comment type="subcellular location">
    <subcellularLocation>
        <location evidence="1">Membrane</location>
    </subcellularLocation>
</comment>
<dbReference type="PROSITE" id="PS51450">
    <property type="entry name" value="LRR"/>
    <property type="match status" value="1"/>
</dbReference>
<keyword evidence="4" id="KW-0677">Repeat</keyword>
<dbReference type="FunFam" id="3.80.10.10:FF:000383">
    <property type="entry name" value="Leucine-rich repeat receptor protein kinase EMS1"/>
    <property type="match status" value="1"/>
</dbReference>
<proteinExistence type="predicted"/>
<dbReference type="AlphaFoldDB" id="A0A7S2U7C5"/>
<evidence type="ECO:0000256" key="3">
    <source>
        <dbReference type="ARBA" id="ARBA00022729"/>
    </source>
</evidence>
<dbReference type="SMART" id="SM00369">
    <property type="entry name" value="LRR_TYP"/>
    <property type="match status" value="5"/>
</dbReference>
<dbReference type="GO" id="GO:0016020">
    <property type="term" value="C:membrane"/>
    <property type="evidence" value="ECO:0007669"/>
    <property type="project" value="UniProtKB-SubCell"/>
</dbReference>
<accession>A0A7S2U7C5</accession>
<keyword evidence="3" id="KW-0732">Signal</keyword>
<reference evidence="9" key="1">
    <citation type="submission" date="2021-01" db="EMBL/GenBank/DDBJ databases">
        <authorList>
            <person name="Corre E."/>
            <person name="Pelletier E."/>
            <person name="Niang G."/>
            <person name="Scheremetjew M."/>
            <person name="Finn R."/>
            <person name="Kale V."/>
            <person name="Holt S."/>
            <person name="Cochrane G."/>
            <person name="Meng A."/>
            <person name="Brown T."/>
            <person name="Cohen L."/>
        </authorList>
    </citation>
    <scope>NUCLEOTIDE SEQUENCE</scope>
    <source>
        <strain evidence="9">CCMP2084</strain>
    </source>
</reference>
<evidence type="ECO:0000256" key="2">
    <source>
        <dbReference type="ARBA" id="ARBA00022614"/>
    </source>
</evidence>
<sequence>MDEKSFSIGDSDEENVDHSLPSPEEVRMNSGTYRADRRSKKCCCSVRFLYISLFLVVILAAGLTIGLLARDNNKKSNGASGSSRSGKPFIPTTDAHYLRLNGVTEFLSDASSGKEMAENGTPQNLAANWIAFNDGMMLDVPVSTNTKTGARFLQRYALAVFYFSLSGDDWEIDADFLSSKSECDWNQEGMVNDRYVNWGVHCRVIEDKQWSDKHPDEMIQFIWFGDNSLDGTLPDELGLLSELEQIEISDNDVTGIIPDLSYLARLTRISLINNDLKHFPHWLGRNTRSPDLKVLALSNNNIWGTLPEDMASLTSLESLGLDSNYISGDITPIQNLRSLKYLYADQNSFEHELSESSFTGMTSLKHLDMSGNWINGSLPISFFDQPDLQVVDLHDCEITGVLPSDIDASDVQNLLFLALHDNEMTGQIPDSISLMSNLVHLDLSQNGFWGTYPASFSSLTKMVYLFMGTNDYADENIPTFVQSMGNLQELSLKSASLIGAIPEWIGTFSSKLVFLDLDFNDLTGKIPSSIANLQYLTFLLLNANDLTGTLPAAFSNAKNLELLLLDDNDIAGDINFVCNRDDAIDVFYADCGESDSTITCDCCKCCDDGDVDCNANKWHGNQNPTWQDGYERVTFRFDEKIEWVVGGGM</sequence>
<keyword evidence="8" id="KW-0812">Transmembrane</keyword>
<dbReference type="InterPro" id="IPR003591">
    <property type="entry name" value="Leu-rich_rpt_typical-subtyp"/>
</dbReference>
<keyword evidence="2" id="KW-0433">Leucine-rich repeat</keyword>
<feature type="region of interest" description="Disordered" evidence="7">
    <location>
        <begin position="1"/>
        <end position="32"/>
    </location>
</feature>
<dbReference type="SUPFAM" id="SSF52058">
    <property type="entry name" value="L domain-like"/>
    <property type="match status" value="2"/>
</dbReference>
<dbReference type="PANTHER" id="PTHR45974">
    <property type="entry name" value="RECEPTOR-LIKE PROTEIN 55"/>
    <property type="match status" value="1"/>
</dbReference>
<dbReference type="Pfam" id="PF00560">
    <property type="entry name" value="LRR_1"/>
    <property type="match status" value="4"/>
</dbReference>
<dbReference type="PANTHER" id="PTHR45974:SF266">
    <property type="entry name" value="LEUCINE-RICH REPEAT RECEPTOR PROTEIN KINASE HPCA1"/>
    <property type="match status" value="1"/>
</dbReference>